<dbReference type="GO" id="GO:0005840">
    <property type="term" value="C:ribosome"/>
    <property type="evidence" value="ECO:0007669"/>
    <property type="project" value="UniProtKB-KW"/>
</dbReference>
<protein>
    <submittedName>
        <fullName evidence="1">Ribosomal protein L31</fullName>
    </submittedName>
</protein>
<dbReference type="AlphaFoldDB" id="A0A089N314"/>
<geneLocation type="mitochondrion" evidence="1"/>
<accession>A0A089N314</accession>
<reference evidence="1" key="1">
    <citation type="journal article" date="2014" name="J. Appl. Phycol.">
        <title>Mitochondrial phylogenomics reveals a close relationship between Petalonia fascia (Scytosiphonaceae, Phaeophyceae) and Ectocarpus siliculosus.</title>
        <authorList>
            <person name="Liu F."/>
            <person name="Pang S."/>
        </authorList>
    </citation>
    <scope>NUCLEOTIDE SEQUENCE</scope>
</reference>
<keyword evidence="1" id="KW-0496">Mitochondrion</keyword>
<organism evidence="1">
    <name type="scientific">Petalonia fascia</name>
    <name type="common">False kelp</name>
    <name type="synonym">Fucus fascia</name>
    <dbReference type="NCBI Taxonomy" id="2893"/>
    <lineage>
        <taxon>Eukaryota</taxon>
        <taxon>Sar</taxon>
        <taxon>Stramenopiles</taxon>
        <taxon>Ochrophyta</taxon>
        <taxon>PX clade</taxon>
        <taxon>Phaeophyceae</taxon>
        <taxon>Ectocarpales</taxon>
        <taxon>Scytosiphonaceae</taxon>
        <taxon>Petalonia</taxon>
    </lineage>
</organism>
<dbReference type="GeneID" id="20522717"/>
<gene>
    <name evidence="1" type="primary">rpl31</name>
    <name evidence="1" type="ORF">PefaMp39</name>
</gene>
<proteinExistence type="predicted"/>
<keyword evidence="1" id="KW-0689">Ribosomal protein</keyword>
<keyword evidence="1" id="KW-0687">Ribonucleoprotein</keyword>
<dbReference type="RefSeq" id="YP_009072566.1">
    <property type="nucleotide sequence ID" value="NC_025227.1"/>
</dbReference>
<evidence type="ECO:0000313" key="1">
    <source>
        <dbReference type="EMBL" id="AIQ78506.1"/>
    </source>
</evidence>
<name>A0A089N314_PETFA</name>
<sequence>MNSKLFGNILSDGSLTFLTLPGFQSQKMLNTKKIDLLTHPIWTGKRVKEQTEISGFIGRLKSK</sequence>
<dbReference type="EMBL" id="KJ957769">
    <property type="protein sequence ID" value="AIQ78506.1"/>
    <property type="molecule type" value="Genomic_DNA"/>
</dbReference>